<dbReference type="Proteomes" id="UP000237347">
    <property type="component" value="Unassembled WGS sequence"/>
</dbReference>
<comment type="caution">
    <text evidence="1">The sequence shown here is derived from an EMBL/GenBank/DDBJ whole genome shotgun (WGS) entry which is preliminary data.</text>
</comment>
<accession>A0AAW0LTS3</accession>
<gene>
    <name evidence="1" type="ORF">CFP56_034494</name>
</gene>
<reference evidence="1 2" key="1">
    <citation type="journal article" date="2018" name="Sci. Data">
        <title>The draft genome sequence of cork oak.</title>
        <authorList>
            <person name="Ramos A.M."/>
            <person name="Usie A."/>
            <person name="Barbosa P."/>
            <person name="Barros P.M."/>
            <person name="Capote T."/>
            <person name="Chaves I."/>
            <person name="Simoes F."/>
            <person name="Abreu I."/>
            <person name="Carrasquinho I."/>
            <person name="Faro C."/>
            <person name="Guimaraes J.B."/>
            <person name="Mendonca D."/>
            <person name="Nobrega F."/>
            <person name="Rodrigues L."/>
            <person name="Saibo N.J.M."/>
            <person name="Varela M.C."/>
            <person name="Egas C."/>
            <person name="Matos J."/>
            <person name="Miguel C.M."/>
            <person name="Oliveira M.M."/>
            <person name="Ricardo C.P."/>
            <person name="Goncalves S."/>
        </authorList>
    </citation>
    <scope>NUCLEOTIDE SEQUENCE [LARGE SCALE GENOMIC DNA]</scope>
    <source>
        <strain evidence="2">cv. HL8</strain>
    </source>
</reference>
<protein>
    <submittedName>
        <fullName evidence="1">Uncharacterized protein</fullName>
    </submittedName>
</protein>
<name>A0AAW0LTS3_QUESU</name>
<dbReference type="AlphaFoldDB" id="A0AAW0LTS3"/>
<keyword evidence="2" id="KW-1185">Reference proteome</keyword>
<dbReference type="EMBL" id="PKMF04000061">
    <property type="protein sequence ID" value="KAK7853821.1"/>
    <property type="molecule type" value="Genomic_DNA"/>
</dbReference>
<proteinExistence type="predicted"/>
<organism evidence="1 2">
    <name type="scientific">Quercus suber</name>
    <name type="common">Cork oak</name>
    <dbReference type="NCBI Taxonomy" id="58331"/>
    <lineage>
        <taxon>Eukaryota</taxon>
        <taxon>Viridiplantae</taxon>
        <taxon>Streptophyta</taxon>
        <taxon>Embryophyta</taxon>
        <taxon>Tracheophyta</taxon>
        <taxon>Spermatophyta</taxon>
        <taxon>Magnoliopsida</taxon>
        <taxon>eudicotyledons</taxon>
        <taxon>Gunneridae</taxon>
        <taxon>Pentapetalae</taxon>
        <taxon>rosids</taxon>
        <taxon>fabids</taxon>
        <taxon>Fagales</taxon>
        <taxon>Fagaceae</taxon>
        <taxon>Quercus</taxon>
    </lineage>
</organism>
<evidence type="ECO:0000313" key="1">
    <source>
        <dbReference type="EMBL" id="KAK7853821.1"/>
    </source>
</evidence>
<sequence>MSRKEPIWFSSSFKPHHLKKKKKKKQPWLHWSQQQSTIPHFLSLHSTNSRSPKFLYSCHHLLLEFIIDSLLADG</sequence>
<evidence type="ECO:0000313" key="2">
    <source>
        <dbReference type="Proteomes" id="UP000237347"/>
    </source>
</evidence>